<evidence type="ECO:0000256" key="2">
    <source>
        <dbReference type="ARBA" id="ARBA00022695"/>
    </source>
</evidence>
<reference evidence="5 6" key="1">
    <citation type="submission" date="2019-06" db="EMBL/GenBank/DDBJ databases">
        <title>New taxonomy in bacterial strain CC-CFT640, isolated from vineyard.</title>
        <authorList>
            <person name="Lin S.-Y."/>
            <person name="Tsai C.-F."/>
            <person name="Young C.-C."/>
        </authorList>
    </citation>
    <scope>NUCLEOTIDE SEQUENCE [LARGE SCALE GENOMIC DNA]</scope>
    <source>
        <strain evidence="5 6">CC-CFT640</strain>
    </source>
</reference>
<organism evidence="5 6">
    <name type="scientific">Vineibacter terrae</name>
    <dbReference type="NCBI Taxonomy" id="2586908"/>
    <lineage>
        <taxon>Bacteria</taxon>
        <taxon>Pseudomonadati</taxon>
        <taxon>Pseudomonadota</taxon>
        <taxon>Alphaproteobacteria</taxon>
        <taxon>Hyphomicrobiales</taxon>
        <taxon>Vineibacter</taxon>
    </lineage>
</organism>
<keyword evidence="1 5" id="KW-0808">Transferase</keyword>
<keyword evidence="2" id="KW-0548">Nucleotidyltransferase</keyword>
<evidence type="ECO:0000256" key="3">
    <source>
        <dbReference type="ARBA" id="ARBA00022842"/>
    </source>
</evidence>
<dbReference type="SUPFAM" id="SSF53448">
    <property type="entry name" value="Nucleotide-diphospho-sugar transferases"/>
    <property type="match status" value="1"/>
</dbReference>
<evidence type="ECO:0000256" key="1">
    <source>
        <dbReference type="ARBA" id="ARBA00022679"/>
    </source>
</evidence>
<dbReference type="InterPro" id="IPR025877">
    <property type="entry name" value="MobA-like_NTP_Trfase"/>
</dbReference>
<proteinExistence type="predicted"/>
<evidence type="ECO:0000313" key="5">
    <source>
        <dbReference type="EMBL" id="TXL74868.1"/>
    </source>
</evidence>
<accession>A0A5C8PM89</accession>
<dbReference type="Gene3D" id="3.90.550.10">
    <property type="entry name" value="Spore Coat Polysaccharide Biosynthesis Protein SpsA, Chain A"/>
    <property type="match status" value="1"/>
</dbReference>
<gene>
    <name evidence="5" type="ORF">FHP25_15775</name>
</gene>
<dbReference type="AlphaFoldDB" id="A0A5C8PM89"/>
<dbReference type="CDD" id="cd06422">
    <property type="entry name" value="NTP_transferase_like_1"/>
    <property type="match status" value="1"/>
</dbReference>
<keyword evidence="6" id="KW-1185">Reference proteome</keyword>
<name>A0A5C8PM89_9HYPH</name>
<protein>
    <submittedName>
        <fullName evidence="5">Nucleotidyltransferase family protein</fullName>
    </submittedName>
</protein>
<dbReference type="PANTHER" id="PTHR43584">
    <property type="entry name" value="NUCLEOTIDYL TRANSFERASE"/>
    <property type="match status" value="1"/>
</dbReference>
<dbReference type="Proteomes" id="UP000321638">
    <property type="component" value="Unassembled WGS sequence"/>
</dbReference>
<dbReference type="RefSeq" id="WP_147847911.1">
    <property type="nucleotide sequence ID" value="NZ_VDUZ01000016.1"/>
</dbReference>
<dbReference type="OrthoDB" id="9788272at2"/>
<dbReference type="GO" id="GO:0016779">
    <property type="term" value="F:nucleotidyltransferase activity"/>
    <property type="evidence" value="ECO:0007669"/>
    <property type="project" value="UniProtKB-KW"/>
</dbReference>
<comment type="caution">
    <text evidence="5">The sequence shown here is derived from an EMBL/GenBank/DDBJ whole genome shotgun (WGS) entry which is preliminary data.</text>
</comment>
<keyword evidence="3" id="KW-0460">Magnesium</keyword>
<evidence type="ECO:0000313" key="6">
    <source>
        <dbReference type="Proteomes" id="UP000321638"/>
    </source>
</evidence>
<evidence type="ECO:0000259" key="4">
    <source>
        <dbReference type="Pfam" id="PF12804"/>
    </source>
</evidence>
<sequence length="248" mass="27201">MSGAVIRQAMVLAAGRGERMRPITDAQPKALVKVVGHALLDHALDALADAGVELCVINTHYLGEQIKAHVAQRRTPRIVLSPEATLLDTGGGVKNALTHFGDAPFYTINSDALWLDGPSPMLARMARHWEPSRMDALLLLHSTVAAHGYDADGMGDYYLTPDGRARWRGRSGVAPFMFAGVTVCDRRLYAQAPQGPFSQLLLWNKAQERERLFGLRHDGEFFHVGTPAALEDAEAYFARGGGRRRTME</sequence>
<dbReference type="PANTHER" id="PTHR43584:SF8">
    <property type="entry name" value="N-ACETYLMURAMATE ALPHA-1-PHOSPHATE URIDYLYLTRANSFERASE"/>
    <property type="match status" value="1"/>
</dbReference>
<dbReference type="InterPro" id="IPR029044">
    <property type="entry name" value="Nucleotide-diphossugar_trans"/>
</dbReference>
<feature type="domain" description="MobA-like NTP transferase" evidence="4">
    <location>
        <begin position="9"/>
        <end position="142"/>
    </location>
</feature>
<dbReference type="EMBL" id="VDUZ01000016">
    <property type="protein sequence ID" value="TXL74868.1"/>
    <property type="molecule type" value="Genomic_DNA"/>
</dbReference>
<dbReference type="Pfam" id="PF12804">
    <property type="entry name" value="NTP_transf_3"/>
    <property type="match status" value="1"/>
</dbReference>
<dbReference type="InterPro" id="IPR050065">
    <property type="entry name" value="GlmU-like"/>
</dbReference>